<dbReference type="EMBL" id="JAWDJW010002841">
    <property type="protein sequence ID" value="KAK3077446.1"/>
    <property type="molecule type" value="Genomic_DNA"/>
</dbReference>
<keyword evidence="2" id="KW-1185">Reference proteome</keyword>
<evidence type="ECO:0000313" key="1">
    <source>
        <dbReference type="EMBL" id="KAK3077446.1"/>
    </source>
</evidence>
<accession>A0ACC3DLR0</accession>
<sequence length="87" mass="9114">MSVKRNATPAPSGVTGKLSSAAVLPALLILPIIAFSIIPGLVQRLFVLLVISLAGYSVISSTELMQPMAAKDWKLCALMYGLASTLI</sequence>
<reference evidence="1" key="1">
    <citation type="submission" date="2024-09" db="EMBL/GenBank/DDBJ databases">
        <title>Black Yeasts Isolated from many extreme environments.</title>
        <authorList>
            <person name="Coleine C."/>
            <person name="Stajich J.E."/>
            <person name="Selbmann L."/>
        </authorList>
    </citation>
    <scope>NUCLEOTIDE SEQUENCE</scope>
    <source>
        <strain evidence="1">CCFEE 5737</strain>
    </source>
</reference>
<organism evidence="1 2">
    <name type="scientific">Coniosporium uncinatum</name>
    <dbReference type="NCBI Taxonomy" id="93489"/>
    <lineage>
        <taxon>Eukaryota</taxon>
        <taxon>Fungi</taxon>
        <taxon>Dikarya</taxon>
        <taxon>Ascomycota</taxon>
        <taxon>Pezizomycotina</taxon>
        <taxon>Dothideomycetes</taxon>
        <taxon>Dothideomycetes incertae sedis</taxon>
        <taxon>Coniosporium</taxon>
    </lineage>
</organism>
<protein>
    <submittedName>
        <fullName evidence="1">Uncharacterized protein</fullName>
    </submittedName>
</protein>
<name>A0ACC3DLR0_9PEZI</name>
<feature type="non-terminal residue" evidence="1">
    <location>
        <position position="87"/>
    </location>
</feature>
<gene>
    <name evidence="1" type="ORF">LTS18_010234</name>
</gene>
<dbReference type="Proteomes" id="UP001186974">
    <property type="component" value="Unassembled WGS sequence"/>
</dbReference>
<evidence type="ECO:0000313" key="2">
    <source>
        <dbReference type="Proteomes" id="UP001186974"/>
    </source>
</evidence>
<proteinExistence type="predicted"/>
<comment type="caution">
    <text evidence="1">The sequence shown here is derived from an EMBL/GenBank/DDBJ whole genome shotgun (WGS) entry which is preliminary data.</text>
</comment>